<accession>A0ABS5JR58</accession>
<keyword evidence="7" id="KW-1133">Transmembrane helix</keyword>
<evidence type="ECO:0000259" key="8">
    <source>
        <dbReference type="PROSITE" id="PS50109"/>
    </source>
</evidence>
<name>A0ABS5JR58_9BACT</name>
<protein>
    <recommendedName>
        <fullName evidence="2">histidine kinase</fullName>
        <ecNumber evidence="2">2.7.13.3</ecNumber>
    </recommendedName>
</protein>
<keyword evidence="6" id="KW-0902">Two-component regulatory system</keyword>
<dbReference type="SUPFAM" id="SSF55874">
    <property type="entry name" value="ATPase domain of HSP90 chaperone/DNA topoisomerase II/histidine kinase"/>
    <property type="match status" value="1"/>
</dbReference>
<evidence type="ECO:0000256" key="2">
    <source>
        <dbReference type="ARBA" id="ARBA00012438"/>
    </source>
</evidence>
<feature type="domain" description="Histidine kinase" evidence="8">
    <location>
        <begin position="205"/>
        <end position="425"/>
    </location>
</feature>
<dbReference type="SMART" id="SM00388">
    <property type="entry name" value="HisKA"/>
    <property type="match status" value="1"/>
</dbReference>
<feature type="transmembrane region" description="Helical" evidence="7">
    <location>
        <begin position="132"/>
        <end position="151"/>
    </location>
</feature>
<evidence type="ECO:0000256" key="1">
    <source>
        <dbReference type="ARBA" id="ARBA00000085"/>
    </source>
</evidence>
<dbReference type="InterPro" id="IPR004358">
    <property type="entry name" value="Sig_transdc_His_kin-like_C"/>
</dbReference>
<dbReference type="Pfam" id="PF00512">
    <property type="entry name" value="HisKA"/>
    <property type="match status" value="1"/>
</dbReference>
<evidence type="ECO:0000313" key="10">
    <source>
        <dbReference type="Proteomes" id="UP000708576"/>
    </source>
</evidence>
<comment type="caution">
    <text evidence="9">The sequence shown here is derived from an EMBL/GenBank/DDBJ whole genome shotgun (WGS) entry which is preliminary data.</text>
</comment>
<dbReference type="CDD" id="cd00082">
    <property type="entry name" value="HisKA"/>
    <property type="match status" value="1"/>
</dbReference>
<feature type="transmembrane region" description="Helical" evidence="7">
    <location>
        <begin position="163"/>
        <end position="181"/>
    </location>
</feature>
<evidence type="ECO:0000256" key="4">
    <source>
        <dbReference type="ARBA" id="ARBA00022679"/>
    </source>
</evidence>
<dbReference type="PRINTS" id="PR00344">
    <property type="entry name" value="BCTRLSENSOR"/>
</dbReference>
<dbReference type="InterPro" id="IPR036097">
    <property type="entry name" value="HisK_dim/P_sf"/>
</dbReference>
<keyword evidence="7" id="KW-0472">Membrane</keyword>
<dbReference type="InterPro" id="IPR005467">
    <property type="entry name" value="His_kinase_dom"/>
</dbReference>
<dbReference type="PANTHER" id="PTHR43711">
    <property type="entry name" value="TWO-COMPONENT HISTIDINE KINASE"/>
    <property type="match status" value="1"/>
</dbReference>
<dbReference type="SUPFAM" id="SSF47384">
    <property type="entry name" value="Homodimeric domain of signal transducing histidine kinase"/>
    <property type="match status" value="1"/>
</dbReference>
<feature type="transmembrane region" description="Helical" evidence="7">
    <location>
        <begin position="77"/>
        <end position="97"/>
    </location>
</feature>
<evidence type="ECO:0000256" key="3">
    <source>
        <dbReference type="ARBA" id="ARBA00022553"/>
    </source>
</evidence>
<keyword evidence="3" id="KW-0597">Phosphoprotein</keyword>
<feature type="transmembrane region" description="Helical" evidence="7">
    <location>
        <begin position="103"/>
        <end position="120"/>
    </location>
</feature>
<keyword evidence="5" id="KW-0418">Kinase</keyword>
<dbReference type="Proteomes" id="UP000708576">
    <property type="component" value="Unassembled WGS sequence"/>
</dbReference>
<dbReference type="EC" id="2.7.13.3" evidence="2"/>
<dbReference type="InterPro" id="IPR003661">
    <property type="entry name" value="HisK_dim/P_dom"/>
</dbReference>
<dbReference type="EMBL" id="JAGUCO010000002">
    <property type="protein sequence ID" value="MBS2097371.1"/>
    <property type="molecule type" value="Genomic_DNA"/>
</dbReference>
<sequence length="441" mass="50169">MWNSKLQSIYQAVIPAEMHFRNRFALKTIALGVILGFIATLFNLIIGLQTSLTIFTFAITLFFSWLYWVARFKNKYLIVRKSFTIFMLFTLNGLWLLNGGSNGPTLLIFQAVFALGLFIIPAKSFLKTSIIFAINITALFIFEYYFPNVILGYKSEFHRLLDIYHISIIFLISEIPLIYYANKNYKAEQIKAEKSEQVKSAFLANMSHEIRTPMNVLLGFSELLRDKEINEDEKNQYLDIIQQNGTLLLRILDNILDLSKLDARTVLVKENSINLDSFLENVRISHSNKAIQKDLDIKVKNNSLLQNSLIISDDNILLQIFNNLVNNAIKFTDKGAVTIGYTINENGSKIQFFVKDSGIGIHPSILPFVFERFRQGDERLKREYSGAGLGLTISKALVELLNGKIWIKTAVNVGTTVYFSIDLNIAKQLDNNQVLSSAMAL</sequence>
<keyword evidence="4" id="KW-0808">Transferase</keyword>
<dbReference type="Pfam" id="PF02518">
    <property type="entry name" value="HATPase_c"/>
    <property type="match status" value="1"/>
</dbReference>
<feature type="transmembrane region" description="Helical" evidence="7">
    <location>
        <begin position="52"/>
        <end position="70"/>
    </location>
</feature>
<dbReference type="RefSeq" id="WP_212213686.1">
    <property type="nucleotide sequence ID" value="NZ_JAGUCO010000002.1"/>
</dbReference>
<dbReference type="PROSITE" id="PS50109">
    <property type="entry name" value="HIS_KIN"/>
    <property type="match status" value="1"/>
</dbReference>
<evidence type="ECO:0000256" key="6">
    <source>
        <dbReference type="ARBA" id="ARBA00023012"/>
    </source>
</evidence>
<dbReference type="SMART" id="SM00387">
    <property type="entry name" value="HATPase_c"/>
    <property type="match status" value="1"/>
</dbReference>
<dbReference type="Gene3D" id="3.30.565.10">
    <property type="entry name" value="Histidine kinase-like ATPase, C-terminal domain"/>
    <property type="match status" value="1"/>
</dbReference>
<dbReference type="InterPro" id="IPR050736">
    <property type="entry name" value="Sensor_HK_Regulatory"/>
</dbReference>
<keyword evidence="10" id="KW-1185">Reference proteome</keyword>
<dbReference type="InterPro" id="IPR003594">
    <property type="entry name" value="HATPase_dom"/>
</dbReference>
<evidence type="ECO:0000256" key="7">
    <source>
        <dbReference type="SAM" id="Phobius"/>
    </source>
</evidence>
<comment type="catalytic activity">
    <reaction evidence="1">
        <text>ATP + protein L-histidine = ADP + protein N-phospho-L-histidine.</text>
        <dbReference type="EC" id="2.7.13.3"/>
    </reaction>
</comment>
<dbReference type="Gene3D" id="1.10.287.130">
    <property type="match status" value="1"/>
</dbReference>
<gene>
    <name evidence="9" type="ORF">KEM10_03710</name>
</gene>
<reference evidence="9 10" key="1">
    <citation type="journal article" date="2015" name="Int. J. Syst. Evol. Microbiol.">
        <title>Carboxylicivirga linearis sp. nov., isolated from a sea cucumber culture pond.</title>
        <authorList>
            <person name="Wang F.Q."/>
            <person name="Zhou Y.X."/>
            <person name="Lin X.Z."/>
            <person name="Chen G.J."/>
            <person name="Du Z.J."/>
        </authorList>
    </citation>
    <scope>NUCLEOTIDE SEQUENCE [LARGE SCALE GENOMIC DNA]</scope>
    <source>
        <strain evidence="9 10">FB218</strain>
    </source>
</reference>
<organism evidence="9 10">
    <name type="scientific">Carboxylicivirga linearis</name>
    <dbReference type="NCBI Taxonomy" id="1628157"/>
    <lineage>
        <taxon>Bacteria</taxon>
        <taxon>Pseudomonadati</taxon>
        <taxon>Bacteroidota</taxon>
        <taxon>Bacteroidia</taxon>
        <taxon>Marinilabiliales</taxon>
        <taxon>Marinilabiliaceae</taxon>
        <taxon>Carboxylicivirga</taxon>
    </lineage>
</organism>
<dbReference type="InterPro" id="IPR036890">
    <property type="entry name" value="HATPase_C_sf"/>
</dbReference>
<evidence type="ECO:0000256" key="5">
    <source>
        <dbReference type="ARBA" id="ARBA00022777"/>
    </source>
</evidence>
<feature type="transmembrane region" description="Helical" evidence="7">
    <location>
        <begin position="24"/>
        <end position="46"/>
    </location>
</feature>
<proteinExistence type="predicted"/>
<dbReference type="PANTHER" id="PTHR43711:SF31">
    <property type="entry name" value="HISTIDINE KINASE"/>
    <property type="match status" value="1"/>
</dbReference>
<keyword evidence="7" id="KW-0812">Transmembrane</keyword>
<evidence type="ECO:0000313" key="9">
    <source>
        <dbReference type="EMBL" id="MBS2097371.1"/>
    </source>
</evidence>